<evidence type="ECO:0000313" key="5">
    <source>
        <dbReference type="EMBL" id="OHA22776.1"/>
    </source>
</evidence>
<keyword evidence="1" id="KW-0227">DNA damage</keyword>
<keyword evidence="2" id="KW-0233">DNA recombination</keyword>
<sequence length="196" mass="22395">MYTIYSTEGIILRASNSGEDDRSYLIFTKDFGLLKAEGRSVRKLQSKLRYSLQTYSFVDVSLVRGRGKWKIASCVLKRNFFSDMNGQVGAKIILARICALVLRLVQGEERNEALFNNLLSGIFFLVDKKPEGNFLRNVEYLLALRVLHSLGYLGEEPIWKAFTETSLFETDLLMKIDLAKREVLSTINSSLRETHL</sequence>
<dbReference type="Proteomes" id="UP000177130">
    <property type="component" value="Unassembled WGS sequence"/>
</dbReference>
<evidence type="ECO:0000256" key="2">
    <source>
        <dbReference type="ARBA" id="ARBA00023172"/>
    </source>
</evidence>
<evidence type="ECO:0000256" key="1">
    <source>
        <dbReference type="ARBA" id="ARBA00022763"/>
    </source>
</evidence>
<dbReference type="SUPFAM" id="SSF50249">
    <property type="entry name" value="Nucleic acid-binding proteins"/>
    <property type="match status" value="1"/>
</dbReference>
<dbReference type="STRING" id="1802306.A3C72_02580"/>
<keyword evidence="3" id="KW-0234">DNA repair</keyword>
<dbReference type="InterPro" id="IPR003717">
    <property type="entry name" value="RecO"/>
</dbReference>
<reference evidence="5 6" key="1">
    <citation type="journal article" date="2016" name="Nat. Commun.">
        <title>Thousands of microbial genomes shed light on interconnected biogeochemical processes in an aquifer system.</title>
        <authorList>
            <person name="Anantharaman K."/>
            <person name="Brown C.T."/>
            <person name="Hug L.A."/>
            <person name="Sharon I."/>
            <person name="Castelle C.J."/>
            <person name="Probst A.J."/>
            <person name="Thomas B.C."/>
            <person name="Singh A."/>
            <person name="Wilkins M.J."/>
            <person name="Karaoz U."/>
            <person name="Brodie E.L."/>
            <person name="Williams K.H."/>
            <person name="Hubbard S.S."/>
            <person name="Banfield J.F."/>
        </authorList>
    </citation>
    <scope>NUCLEOTIDE SEQUENCE [LARGE SCALE GENOMIC DNA]</scope>
</reference>
<dbReference type="GO" id="GO:0043590">
    <property type="term" value="C:bacterial nucleoid"/>
    <property type="evidence" value="ECO:0007669"/>
    <property type="project" value="TreeGrafter"/>
</dbReference>
<dbReference type="PANTHER" id="PTHR33991">
    <property type="entry name" value="DNA REPAIR PROTEIN RECO"/>
    <property type="match status" value="1"/>
</dbReference>
<organism evidence="5 6">
    <name type="scientific">Candidatus Taylorbacteria bacterium RIFCSPHIGHO2_02_FULL_43_32b</name>
    <dbReference type="NCBI Taxonomy" id="1802306"/>
    <lineage>
        <taxon>Bacteria</taxon>
        <taxon>Candidatus Tayloriibacteriota</taxon>
    </lineage>
</organism>
<protein>
    <recommendedName>
        <fullName evidence="4">DNA replication/recombination mediator RecO N-terminal domain-containing protein</fullName>
    </recommendedName>
</protein>
<dbReference type="EMBL" id="MHRK01000047">
    <property type="protein sequence ID" value="OHA22776.1"/>
    <property type="molecule type" value="Genomic_DNA"/>
</dbReference>
<dbReference type="Pfam" id="PF11967">
    <property type="entry name" value="RecO_N"/>
    <property type="match status" value="1"/>
</dbReference>
<feature type="domain" description="DNA replication/recombination mediator RecO N-terminal" evidence="4">
    <location>
        <begin position="4"/>
        <end position="76"/>
    </location>
</feature>
<name>A0A1G2MFV0_9BACT</name>
<dbReference type="AlphaFoldDB" id="A0A1G2MFV0"/>
<accession>A0A1G2MFV0</accession>
<dbReference type="InterPro" id="IPR022572">
    <property type="entry name" value="DNA_rep/recomb_RecO_N"/>
</dbReference>
<dbReference type="PANTHER" id="PTHR33991:SF1">
    <property type="entry name" value="DNA REPAIR PROTEIN RECO"/>
    <property type="match status" value="1"/>
</dbReference>
<dbReference type="GO" id="GO:0006302">
    <property type="term" value="P:double-strand break repair"/>
    <property type="evidence" value="ECO:0007669"/>
    <property type="project" value="TreeGrafter"/>
</dbReference>
<dbReference type="GO" id="GO:0006310">
    <property type="term" value="P:DNA recombination"/>
    <property type="evidence" value="ECO:0007669"/>
    <property type="project" value="UniProtKB-KW"/>
</dbReference>
<proteinExistence type="predicted"/>
<evidence type="ECO:0000256" key="3">
    <source>
        <dbReference type="ARBA" id="ARBA00023204"/>
    </source>
</evidence>
<gene>
    <name evidence="5" type="ORF">A3C72_02580</name>
</gene>
<evidence type="ECO:0000313" key="6">
    <source>
        <dbReference type="Proteomes" id="UP000177130"/>
    </source>
</evidence>
<evidence type="ECO:0000259" key="4">
    <source>
        <dbReference type="Pfam" id="PF11967"/>
    </source>
</evidence>
<dbReference type="InterPro" id="IPR012340">
    <property type="entry name" value="NA-bd_OB-fold"/>
</dbReference>
<comment type="caution">
    <text evidence="5">The sequence shown here is derived from an EMBL/GenBank/DDBJ whole genome shotgun (WGS) entry which is preliminary data.</text>
</comment>
<dbReference type="Gene3D" id="2.40.50.140">
    <property type="entry name" value="Nucleic acid-binding proteins"/>
    <property type="match status" value="1"/>
</dbReference>